<gene>
    <name evidence="1" type="ORF">Taro_021940</name>
</gene>
<sequence>MLISIKRQAGDFPTEPVTREAHPYPLSVSFIFLRTCEWYPLRGFGPFAGGGVCNGPDARIPDSHRGSEDRHRRPWGHTPRVKYNCWGNTATRDVGYYGHVSSVHRGGSCCEVSPTKQEVSFTKKPSRDYQSPTGSNTRIELMCNN</sequence>
<protein>
    <submittedName>
        <fullName evidence="1">Uncharacterized protein</fullName>
    </submittedName>
</protein>
<reference evidence="1" key="1">
    <citation type="submission" date="2017-07" db="EMBL/GenBank/DDBJ databases">
        <title>Taro Niue Genome Assembly and Annotation.</title>
        <authorList>
            <person name="Atibalentja N."/>
            <person name="Keating K."/>
            <person name="Fields C.J."/>
        </authorList>
    </citation>
    <scope>NUCLEOTIDE SEQUENCE</scope>
    <source>
        <strain evidence="1">Niue_2</strain>
        <tissue evidence="1">Leaf</tissue>
    </source>
</reference>
<evidence type="ECO:0000313" key="2">
    <source>
        <dbReference type="Proteomes" id="UP000652761"/>
    </source>
</evidence>
<name>A0A843V3W2_COLES</name>
<dbReference type="Proteomes" id="UP000652761">
    <property type="component" value="Unassembled WGS sequence"/>
</dbReference>
<proteinExistence type="predicted"/>
<dbReference type="AlphaFoldDB" id="A0A843V3W2"/>
<accession>A0A843V3W2</accession>
<evidence type="ECO:0000313" key="1">
    <source>
        <dbReference type="EMBL" id="MQL89367.1"/>
    </source>
</evidence>
<organism evidence="1 2">
    <name type="scientific">Colocasia esculenta</name>
    <name type="common">Wild taro</name>
    <name type="synonym">Arum esculentum</name>
    <dbReference type="NCBI Taxonomy" id="4460"/>
    <lineage>
        <taxon>Eukaryota</taxon>
        <taxon>Viridiplantae</taxon>
        <taxon>Streptophyta</taxon>
        <taxon>Embryophyta</taxon>
        <taxon>Tracheophyta</taxon>
        <taxon>Spermatophyta</taxon>
        <taxon>Magnoliopsida</taxon>
        <taxon>Liliopsida</taxon>
        <taxon>Araceae</taxon>
        <taxon>Aroideae</taxon>
        <taxon>Colocasieae</taxon>
        <taxon>Colocasia</taxon>
    </lineage>
</organism>
<comment type="caution">
    <text evidence="1">The sequence shown here is derived from an EMBL/GenBank/DDBJ whole genome shotgun (WGS) entry which is preliminary data.</text>
</comment>
<dbReference type="EMBL" id="NMUH01001143">
    <property type="protein sequence ID" value="MQL89367.1"/>
    <property type="molecule type" value="Genomic_DNA"/>
</dbReference>
<keyword evidence="2" id="KW-1185">Reference proteome</keyword>